<dbReference type="KEGG" id="amog:QRX60_36220"/>
<accession>A0A9Y2NBB5</accession>
<dbReference type="RefSeq" id="WP_285995942.1">
    <property type="nucleotide sequence ID" value="NZ_CP127295.1"/>
</dbReference>
<reference evidence="1 2" key="1">
    <citation type="submission" date="2023-06" db="EMBL/GenBank/DDBJ databases">
        <authorList>
            <person name="Oyuntsetseg B."/>
            <person name="Kim S.B."/>
        </authorList>
    </citation>
    <scope>NUCLEOTIDE SEQUENCE [LARGE SCALE GENOMIC DNA]</scope>
    <source>
        <strain evidence="1 2">4-36</strain>
    </source>
</reference>
<sequence length="137" mass="14536">MSMKNDGSAGSALASPVRPAVVATTMPPTASARAMPPVAIFVRRVMRCLPVAGDRDGFRAMFTSFGFPGTPKTAACPGETRGTRGSATAAAEVGDRGRFHWFRHWLKRPGEEAGSPLRARVIVSLFMESEGSSRPSV</sequence>
<evidence type="ECO:0000313" key="2">
    <source>
        <dbReference type="Proteomes" id="UP001239397"/>
    </source>
</evidence>
<evidence type="ECO:0000313" key="1">
    <source>
        <dbReference type="EMBL" id="WIX99460.1"/>
    </source>
</evidence>
<proteinExistence type="predicted"/>
<gene>
    <name evidence="1" type="ORF">QRX60_36220</name>
</gene>
<organism evidence="1 2">
    <name type="scientific">Amycolatopsis mongoliensis</name>
    <dbReference type="NCBI Taxonomy" id="715475"/>
    <lineage>
        <taxon>Bacteria</taxon>
        <taxon>Bacillati</taxon>
        <taxon>Actinomycetota</taxon>
        <taxon>Actinomycetes</taxon>
        <taxon>Pseudonocardiales</taxon>
        <taxon>Pseudonocardiaceae</taxon>
        <taxon>Amycolatopsis</taxon>
    </lineage>
</organism>
<dbReference type="EMBL" id="CP127295">
    <property type="protein sequence ID" value="WIX99460.1"/>
    <property type="molecule type" value="Genomic_DNA"/>
</dbReference>
<protein>
    <submittedName>
        <fullName evidence="1">Uncharacterized protein</fullName>
    </submittedName>
</protein>
<dbReference type="Proteomes" id="UP001239397">
    <property type="component" value="Chromosome"/>
</dbReference>
<dbReference type="AlphaFoldDB" id="A0A9Y2NBB5"/>
<name>A0A9Y2NBB5_9PSEU</name>
<keyword evidence="2" id="KW-1185">Reference proteome</keyword>